<keyword evidence="6" id="KW-0808">Transferase</keyword>
<evidence type="ECO:0000313" key="6">
    <source>
        <dbReference type="EMBL" id="OWT66211.1"/>
    </source>
</evidence>
<dbReference type="PANTHER" id="PTHR33254">
    <property type="entry name" value="4-HYDROXY-4-METHYL-2-OXOGLUTARATE ALDOLASE 3-RELATED"/>
    <property type="match status" value="1"/>
</dbReference>
<accession>A0A225N2X6</accession>
<keyword evidence="5" id="KW-0460">Magnesium</keyword>
<dbReference type="Pfam" id="PF03737">
    <property type="entry name" value="RraA-like"/>
    <property type="match status" value="1"/>
</dbReference>
<evidence type="ECO:0000313" key="7">
    <source>
        <dbReference type="Proteomes" id="UP000214603"/>
    </source>
</evidence>
<dbReference type="InterPro" id="IPR036704">
    <property type="entry name" value="RraA/RraA-like_sf"/>
</dbReference>
<keyword evidence="5" id="KW-0479">Metal-binding</keyword>
<comment type="cofactor">
    <cofactor evidence="1">
        <name>a divalent metal cation</name>
        <dbReference type="ChEBI" id="CHEBI:60240"/>
    </cofactor>
</comment>
<evidence type="ECO:0000256" key="4">
    <source>
        <dbReference type="ARBA" id="ARBA00030169"/>
    </source>
</evidence>
<evidence type="ECO:0000256" key="1">
    <source>
        <dbReference type="ARBA" id="ARBA00001968"/>
    </source>
</evidence>
<dbReference type="InterPro" id="IPR005493">
    <property type="entry name" value="RraA/RraA-like"/>
</dbReference>
<feature type="binding site" evidence="5">
    <location>
        <position position="147"/>
    </location>
    <ligand>
        <name>Mg(2+)</name>
        <dbReference type="ChEBI" id="CHEBI:18420"/>
    </ligand>
</feature>
<dbReference type="GO" id="GO:0046872">
    <property type="term" value="F:metal ion binding"/>
    <property type="evidence" value="ECO:0007669"/>
    <property type="project" value="UniProtKB-KW"/>
</dbReference>
<feature type="binding site" evidence="5">
    <location>
        <position position="146"/>
    </location>
    <ligand>
        <name>substrate</name>
    </ligand>
</feature>
<gene>
    <name evidence="6" type="ORF">CEY11_00215</name>
</gene>
<dbReference type="GO" id="GO:0008168">
    <property type="term" value="F:methyltransferase activity"/>
    <property type="evidence" value="ECO:0007669"/>
    <property type="project" value="UniProtKB-KW"/>
</dbReference>
<evidence type="ECO:0000256" key="5">
    <source>
        <dbReference type="PIRSR" id="PIRSR605493-1"/>
    </source>
</evidence>
<dbReference type="CDD" id="cd16841">
    <property type="entry name" value="RraA_family"/>
    <property type="match status" value="1"/>
</dbReference>
<comment type="caution">
    <text evidence="6">The sequence shown here is derived from an EMBL/GenBank/DDBJ whole genome shotgun (WGS) entry which is preliminary data.</text>
</comment>
<dbReference type="EMBL" id="NJIH01000001">
    <property type="protein sequence ID" value="OWT66211.1"/>
    <property type="molecule type" value="Genomic_DNA"/>
</dbReference>
<dbReference type="OrthoDB" id="8969658at2"/>
<dbReference type="Gene3D" id="3.50.30.40">
    <property type="entry name" value="Ribonuclease E inhibitor RraA/RraA-like"/>
    <property type="match status" value="1"/>
</dbReference>
<protein>
    <recommendedName>
        <fullName evidence="2">Putative 4-hydroxy-4-methyl-2-oxoglutarate aldolase</fullName>
    </recommendedName>
    <alternativeName>
        <fullName evidence="3">Regulator of ribonuclease activity homolog</fullName>
    </alternativeName>
    <alternativeName>
        <fullName evidence="4">RraA-like protein</fullName>
    </alternativeName>
</protein>
<dbReference type="Proteomes" id="UP000214603">
    <property type="component" value="Unassembled WGS sequence"/>
</dbReference>
<dbReference type="AlphaFoldDB" id="A0A225N2X6"/>
<keyword evidence="7" id="KW-1185">Reference proteome</keyword>
<comment type="cofactor">
    <cofactor evidence="5">
        <name>Mg(2+)</name>
        <dbReference type="ChEBI" id="CHEBI:18420"/>
    </cofactor>
</comment>
<proteinExistence type="predicted"/>
<evidence type="ECO:0000256" key="2">
    <source>
        <dbReference type="ARBA" id="ARBA00016549"/>
    </source>
</evidence>
<keyword evidence="6" id="KW-0489">Methyltransferase</keyword>
<sequence>MAPKDKPLTGKIDASRIKMMEVPRPEQGLIEGFKALGDASCVVSDVLDELGITGVLGASLYRPTIAGRCIVGPALTVRNIVQREHPYETARNKVNKMAEFEAHNLALPGDVIVIDGVVGISNMGGISAQTGKRQGEAGAIISGAIRDVAHSRSVDYPVWATEITPVTGKWRIQTVEINGDIDMSGVRVSPGDIVIADDTGVCFVPISRAAEVLRAATRKAQLEQEKCKVIDTGIPVYEVTRFQTDTAHKQ</sequence>
<name>A0A225N2X6_9BURK</name>
<dbReference type="GO" id="GO:0032259">
    <property type="term" value="P:methylation"/>
    <property type="evidence" value="ECO:0007669"/>
    <property type="project" value="UniProtKB-KW"/>
</dbReference>
<dbReference type="SUPFAM" id="SSF89562">
    <property type="entry name" value="RraA-like"/>
    <property type="match status" value="1"/>
</dbReference>
<dbReference type="PANTHER" id="PTHR33254:SF4">
    <property type="entry name" value="4-HYDROXY-4-METHYL-2-OXOGLUTARATE ALDOLASE 3-RELATED"/>
    <property type="match status" value="1"/>
</dbReference>
<reference evidence="7" key="1">
    <citation type="submission" date="2017-06" db="EMBL/GenBank/DDBJ databases">
        <title>Herbaspirillum phytohormonus sp. nov., isolated from the root nodule of Robinia pseudoacacia in lead-zinc mine.</title>
        <authorList>
            <person name="Fan M."/>
            <person name="Lin Y."/>
        </authorList>
    </citation>
    <scope>NUCLEOTIDE SEQUENCE [LARGE SCALE GENOMIC DNA]</scope>
    <source>
        <strain evidence="7">SC-089</strain>
    </source>
</reference>
<dbReference type="RefSeq" id="WP_088601339.1">
    <property type="nucleotide sequence ID" value="NZ_NJIH01000001.1"/>
</dbReference>
<organism evidence="6 7">
    <name type="scientific">Candidimonas nitroreducens</name>
    <dbReference type="NCBI Taxonomy" id="683354"/>
    <lineage>
        <taxon>Bacteria</taxon>
        <taxon>Pseudomonadati</taxon>
        <taxon>Pseudomonadota</taxon>
        <taxon>Betaproteobacteria</taxon>
        <taxon>Burkholderiales</taxon>
        <taxon>Alcaligenaceae</taxon>
        <taxon>Candidimonas</taxon>
    </lineage>
</organism>
<evidence type="ECO:0000256" key="3">
    <source>
        <dbReference type="ARBA" id="ARBA00029596"/>
    </source>
</evidence>